<dbReference type="PANTHER" id="PTHR46667">
    <property type="entry name" value="OS05G0182700 PROTEIN"/>
    <property type="match status" value="1"/>
</dbReference>
<accession>A0A2P5C4V5</accession>
<gene>
    <name evidence="2" type="ORF">TorRG33x02_297550</name>
</gene>
<proteinExistence type="predicted"/>
<dbReference type="Pfam" id="PF07889">
    <property type="entry name" value="DUF1664"/>
    <property type="match status" value="1"/>
</dbReference>
<dbReference type="Gene3D" id="1.20.1480.30">
    <property type="entry name" value="Designed four-helix bundle protein"/>
    <property type="match status" value="1"/>
</dbReference>
<comment type="caution">
    <text evidence="2">The sequence shown here is derived from an EMBL/GenBank/DDBJ whole genome shotgun (WGS) entry which is preliminary data.</text>
</comment>
<name>A0A2P5C4V5_TREOI</name>
<dbReference type="EMBL" id="JXTC01000412">
    <property type="protein sequence ID" value="PON56093.1"/>
    <property type="molecule type" value="Genomic_DNA"/>
</dbReference>
<dbReference type="Proteomes" id="UP000237000">
    <property type="component" value="Unassembled WGS sequence"/>
</dbReference>
<dbReference type="AlphaFoldDB" id="A0A2P5C4V5"/>
<keyword evidence="3" id="KW-1185">Reference proteome</keyword>
<feature type="domain" description="DUF1664" evidence="1">
    <location>
        <begin position="90"/>
        <end position="213"/>
    </location>
</feature>
<dbReference type="InParanoid" id="A0A2P5C4V5"/>
<protein>
    <recommendedName>
        <fullName evidence="1">DUF1664 domain-containing protein</fullName>
    </recommendedName>
</protein>
<evidence type="ECO:0000313" key="3">
    <source>
        <dbReference type="Proteomes" id="UP000237000"/>
    </source>
</evidence>
<sequence length="341" mass="37437">MALQAGMTSSKVLVLVGAGLTGSIILRSGRLSDLIVQLQEILTSVNDAEISPKYDSDIIAAQIRQLAQEIRELTLSRPVTIFNGNSTSGGSYASYIVPAAAIGAIGYCYMWLKGWSFSDVMFVTKHSMANAVATVSKQLEDVYEAVASTKRHLTKRIENLDGKLDEEKETSHQISMDVKKVKSNLSQIEDDVEIIRQIMSEMGGRLETFESKQDMTNLGLLRLCEAAEGINGGVDIKPVQDVSAKLAKHSAIKFEEKSCKGLQFISESKELSIVKKSTISTISTNKDGLHNLPGEKFGPTKSCNKATGQGPKYLSFGLRRARLWAWPAQNEPTRAVWYKRS</sequence>
<reference evidence="3" key="1">
    <citation type="submission" date="2016-06" db="EMBL/GenBank/DDBJ databases">
        <title>Parallel loss of symbiosis genes in relatives of nitrogen-fixing non-legume Parasponia.</title>
        <authorList>
            <person name="Van Velzen R."/>
            <person name="Holmer R."/>
            <person name="Bu F."/>
            <person name="Rutten L."/>
            <person name="Van Zeijl A."/>
            <person name="Liu W."/>
            <person name="Santuari L."/>
            <person name="Cao Q."/>
            <person name="Sharma T."/>
            <person name="Shen D."/>
            <person name="Roswanjaya Y."/>
            <person name="Wardhani T."/>
            <person name="Kalhor M.S."/>
            <person name="Jansen J."/>
            <person name="Van den Hoogen J."/>
            <person name="Gungor B."/>
            <person name="Hartog M."/>
            <person name="Hontelez J."/>
            <person name="Verver J."/>
            <person name="Yang W.-C."/>
            <person name="Schijlen E."/>
            <person name="Repin R."/>
            <person name="Schilthuizen M."/>
            <person name="Schranz E."/>
            <person name="Heidstra R."/>
            <person name="Miyata K."/>
            <person name="Fedorova E."/>
            <person name="Kohlen W."/>
            <person name="Bisseling T."/>
            <person name="Smit S."/>
            <person name="Geurts R."/>
        </authorList>
    </citation>
    <scope>NUCLEOTIDE SEQUENCE [LARGE SCALE GENOMIC DNA]</scope>
    <source>
        <strain evidence="3">cv. RG33-2</strain>
    </source>
</reference>
<dbReference type="OrthoDB" id="544175at2759"/>
<dbReference type="InterPro" id="IPR012458">
    <property type="entry name" value="DUF1664"/>
</dbReference>
<dbReference type="PANTHER" id="PTHR46667:SF1">
    <property type="entry name" value="OS09G0482740 PROTEIN"/>
    <property type="match status" value="1"/>
</dbReference>
<evidence type="ECO:0000313" key="2">
    <source>
        <dbReference type="EMBL" id="PON56093.1"/>
    </source>
</evidence>
<evidence type="ECO:0000259" key="1">
    <source>
        <dbReference type="Pfam" id="PF07889"/>
    </source>
</evidence>
<organism evidence="2 3">
    <name type="scientific">Trema orientale</name>
    <name type="common">Charcoal tree</name>
    <name type="synonym">Celtis orientalis</name>
    <dbReference type="NCBI Taxonomy" id="63057"/>
    <lineage>
        <taxon>Eukaryota</taxon>
        <taxon>Viridiplantae</taxon>
        <taxon>Streptophyta</taxon>
        <taxon>Embryophyta</taxon>
        <taxon>Tracheophyta</taxon>
        <taxon>Spermatophyta</taxon>
        <taxon>Magnoliopsida</taxon>
        <taxon>eudicotyledons</taxon>
        <taxon>Gunneridae</taxon>
        <taxon>Pentapetalae</taxon>
        <taxon>rosids</taxon>
        <taxon>fabids</taxon>
        <taxon>Rosales</taxon>
        <taxon>Cannabaceae</taxon>
        <taxon>Trema</taxon>
    </lineage>
</organism>